<dbReference type="InterPro" id="IPR051636">
    <property type="entry name" value="Plant_LTP/defense-related"/>
</dbReference>
<gene>
    <name evidence="2" type="ORF">ZIOFF_022193</name>
</gene>
<keyword evidence="3" id="KW-1185">Reference proteome</keyword>
<evidence type="ECO:0000313" key="3">
    <source>
        <dbReference type="Proteomes" id="UP000734854"/>
    </source>
</evidence>
<dbReference type="InterPro" id="IPR036312">
    <property type="entry name" value="Bifun_inhib/LTP/seed_sf"/>
</dbReference>
<dbReference type="Proteomes" id="UP000734854">
    <property type="component" value="Unassembled WGS sequence"/>
</dbReference>
<sequence length="171" mass="18111">MICLPKPMPLQLDRPQIHRPDYNYTAFPLLVSFCTAAVRMGTGGSAPASAAGLFLALNLLLFFTLAGSCGTCPPKTSPKPSLGGKCPIDALKMAACSSVLNGLITFGIGAFPQQPCDCCTLIDGLLDLEAAVCLCTAFRANIFGVNLNVPINFTLLLNYCGKKVPYEFQCP</sequence>
<proteinExistence type="predicted"/>
<feature type="domain" description="Bifunctional inhibitor/plant lipid transfer protein/seed storage helical" evidence="1">
    <location>
        <begin position="86"/>
        <end position="170"/>
    </location>
</feature>
<dbReference type="InterPro" id="IPR016140">
    <property type="entry name" value="Bifunc_inhib/LTP/seed_store"/>
</dbReference>
<evidence type="ECO:0000259" key="1">
    <source>
        <dbReference type="SMART" id="SM00499"/>
    </source>
</evidence>
<dbReference type="CDD" id="cd01958">
    <property type="entry name" value="HPS_like"/>
    <property type="match status" value="1"/>
</dbReference>
<dbReference type="Gene3D" id="1.10.110.10">
    <property type="entry name" value="Plant lipid-transfer and hydrophobic proteins"/>
    <property type="match status" value="1"/>
</dbReference>
<name>A0A8J5HCP1_ZINOF</name>
<dbReference type="InterPro" id="IPR027923">
    <property type="entry name" value="Hydrophob_seed_dom"/>
</dbReference>
<dbReference type="AlphaFoldDB" id="A0A8J5HCP1"/>
<dbReference type="SUPFAM" id="SSF47699">
    <property type="entry name" value="Bifunctional inhibitor/lipid-transfer protein/seed storage 2S albumin"/>
    <property type="match status" value="1"/>
</dbReference>
<reference evidence="2 3" key="1">
    <citation type="submission" date="2020-08" db="EMBL/GenBank/DDBJ databases">
        <title>Plant Genome Project.</title>
        <authorList>
            <person name="Zhang R.-G."/>
        </authorList>
    </citation>
    <scope>NUCLEOTIDE SEQUENCE [LARGE SCALE GENOMIC DNA]</scope>
    <source>
        <tissue evidence="2">Rhizome</tissue>
    </source>
</reference>
<dbReference type="SMART" id="SM00499">
    <property type="entry name" value="AAI"/>
    <property type="match status" value="1"/>
</dbReference>
<comment type="caution">
    <text evidence="2">The sequence shown here is derived from an EMBL/GenBank/DDBJ whole genome shotgun (WGS) entry which is preliminary data.</text>
</comment>
<organism evidence="2 3">
    <name type="scientific">Zingiber officinale</name>
    <name type="common">Ginger</name>
    <name type="synonym">Amomum zingiber</name>
    <dbReference type="NCBI Taxonomy" id="94328"/>
    <lineage>
        <taxon>Eukaryota</taxon>
        <taxon>Viridiplantae</taxon>
        <taxon>Streptophyta</taxon>
        <taxon>Embryophyta</taxon>
        <taxon>Tracheophyta</taxon>
        <taxon>Spermatophyta</taxon>
        <taxon>Magnoliopsida</taxon>
        <taxon>Liliopsida</taxon>
        <taxon>Zingiberales</taxon>
        <taxon>Zingiberaceae</taxon>
        <taxon>Zingiber</taxon>
    </lineage>
</organism>
<accession>A0A8J5HCP1</accession>
<evidence type="ECO:0000313" key="2">
    <source>
        <dbReference type="EMBL" id="KAG6518712.1"/>
    </source>
</evidence>
<dbReference type="Pfam" id="PF14547">
    <property type="entry name" value="Hydrophob_seed"/>
    <property type="match status" value="1"/>
</dbReference>
<dbReference type="PANTHER" id="PTHR31731">
    <property type="match status" value="1"/>
</dbReference>
<dbReference type="EMBL" id="JACMSC010000006">
    <property type="protein sequence ID" value="KAG6518712.1"/>
    <property type="molecule type" value="Genomic_DNA"/>
</dbReference>
<protein>
    <recommendedName>
        <fullName evidence="1">Bifunctional inhibitor/plant lipid transfer protein/seed storage helical domain-containing protein</fullName>
    </recommendedName>
</protein>